<organism evidence="4 5">
    <name type="scientific">Saponaria officinalis</name>
    <name type="common">Common soapwort</name>
    <name type="synonym">Lychnis saponaria</name>
    <dbReference type="NCBI Taxonomy" id="3572"/>
    <lineage>
        <taxon>Eukaryota</taxon>
        <taxon>Viridiplantae</taxon>
        <taxon>Streptophyta</taxon>
        <taxon>Embryophyta</taxon>
        <taxon>Tracheophyta</taxon>
        <taxon>Spermatophyta</taxon>
        <taxon>Magnoliopsida</taxon>
        <taxon>eudicotyledons</taxon>
        <taxon>Gunneridae</taxon>
        <taxon>Pentapetalae</taxon>
        <taxon>Caryophyllales</taxon>
        <taxon>Caryophyllaceae</taxon>
        <taxon>Caryophylleae</taxon>
        <taxon>Saponaria</taxon>
    </lineage>
</organism>
<feature type="region of interest" description="Disordered" evidence="2">
    <location>
        <begin position="118"/>
        <end position="141"/>
    </location>
</feature>
<protein>
    <recommendedName>
        <fullName evidence="3">CCHC-type domain-containing protein</fullName>
    </recommendedName>
</protein>
<keyword evidence="5" id="KW-1185">Reference proteome</keyword>
<dbReference type="GO" id="GO:0008270">
    <property type="term" value="F:zinc ion binding"/>
    <property type="evidence" value="ECO:0007669"/>
    <property type="project" value="UniProtKB-KW"/>
</dbReference>
<evidence type="ECO:0000259" key="3">
    <source>
        <dbReference type="PROSITE" id="PS50158"/>
    </source>
</evidence>
<dbReference type="AlphaFoldDB" id="A0AAW1H7K6"/>
<feature type="region of interest" description="Disordered" evidence="2">
    <location>
        <begin position="1"/>
        <end position="23"/>
    </location>
</feature>
<comment type="caution">
    <text evidence="4">The sequence shown here is derived from an EMBL/GenBank/DDBJ whole genome shotgun (WGS) entry which is preliminary data.</text>
</comment>
<evidence type="ECO:0000256" key="2">
    <source>
        <dbReference type="SAM" id="MobiDB-lite"/>
    </source>
</evidence>
<accession>A0AAW1H7K6</accession>
<dbReference type="Proteomes" id="UP001443914">
    <property type="component" value="Unassembled WGS sequence"/>
</dbReference>
<proteinExistence type="predicted"/>
<keyword evidence="1" id="KW-0862">Zinc</keyword>
<feature type="compositionally biased region" description="Low complexity" evidence="2">
    <location>
        <begin position="119"/>
        <end position="129"/>
    </location>
</feature>
<sequence length="177" mass="20134">MAVHTSQFGKPRGNSRQAHDDRDKTSLNAIASQLFTLSMKVDNIQNAGSSNTHHQQVNALVGQQPLSCANCGMTGHHEAECMGTPETVNAFQNWRQNAPYQNQPGYDRSMLSYKSQNILNPSLQPNPQSNAPPPPQNTYVAPHWNFQPTSNYPYQRPQQYHRQYAHRHLLRFNRVLK</sequence>
<gene>
    <name evidence="4" type="ORF">RND81_12G070900</name>
</gene>
<evidence type="ECO:0000256" key="1">
    <source>
        <dbReference type="PROSITE-ProRule" id="PRU00047"/>
    </source>
</evidence>
<feature type="domain" description="CCHC-type" evidence="3">
    <location>
        <begin position="68"/>
        <end position="81"/>
    </location>
</feature>
<reference evidence="4" key="1">
    <citation type="submission" date="2024-03" db="EMBL/GenBank/DDBJ databases">
        <title>WGS assembly of Saponaria officinalis var. Norfolk2.</title>
        <authorList>
            <person name="Jenkins J."/>
            <person name="Shu S."/>
            <person name="Grimwood J."/>
            <person name="Barry K."/>
            <person name="Goodstein D."/>
            <person name="Schmutz J."/>
            <person name="Leebens-Mack J."/>
            <person name="Osbourn A."/>
        </authorList>
    </citation>
    <scope>NUCLEOTIDE SEQUENCE [LARGE SCALE GENOMIC DNA]</scope>
    <source>
        <strain evidence="4">JIC</strain>
    </source>
</reference>
<dbReference type="PROSITE" id="PS50158">
    <property type="entry name" value="ZF_CCHC"/>
    <property type="match status" value="1"/>
</dbReference>
<dbReference type="GO" id="GO:0003676">
    <property type="term" value="F:nucleic acid binding"/>
    <property type="evidence" value="ECO:0007669"/>
    <property type="project" value="InterPro"/>
</dbReference>
<dbReference type="InterPro" id="IPR001878">
    <property type="entry name" value="Znf_CCHC"/>
</dbReference>
<keyword evidence="1" id="KW-0479">Metal-binding</keyword>
<evidence type="ECO:0000313" key="4">
    <source>
        <dbReference type="EMBL" id="KAK9672025.1"/>
    </source>
</evidence>
<evidence type="ECO:0000313" key="5">
    <source>
        <dbReference type="Proteomes" id="UP001443914"/>
    </source>
</evidence>
<keyword evidence="1" id="KW-0863">Zinc-finger</keyword>
<dbReference type="EMBL" id="JBDFQZ010000012">
    <property type="protein sequence ID" value="KAK9672025.1"/>
    <property type="molecule type" value="Genomic_DNA"/>
</dbReference>
<name>A0AAW1H7K6_SAPOF</name>